<gene>
    <name evidence="2" type="ORF">PIBRA_LOCUS9169</name>
</gene>
<evidence type="ECO:0000313" key="3">
    <source>
        <dbReference type="Proteomes" id="UP001152562"/>
    </source>
</evidence>
<feature type="compositionally biased region" description="Polar residues" evidence="1">
    <location>
        <begin position="41"/>
        <end position="54"/>
    </location>
</feature>
<proteinExistence type="predicted"/>
<dbReference type="AlphaFoldDB" id="A0A9P0TPA0"/>
<accession>A0A9P0TPA0</accession>
<dbReference type="EMBL" id="CALOZG010000029">
    <property type="protein sequence ID" value="CAH4032824.1"/>
    <property type="molecule type" value="Genomic_DNA"/>
</dbReference>
<evidence type="ECO:0000256" key="1">
    <source>
        <dbReference type="SAM" id="MobiDB-lite"/>
    </source>
</evidence>
<feature type="region of interest" description="Disordered" evidence="1">
    <location>
        <begin position="41"/>
        <end position="60"/>
    </location>
</feature>
<reference evidence="2" key="1">
    <citation type="submission" date="2022-05" db="EMBL/GenBank/DDBJ databases">
        <authorList>
            <person name="Okamura Y."/>
        </authorList>
    </citation>
    <scope>NUCLEOTIDE SEQUENCE</scope>
</reference>
<organism evidence="2 3">
    <name type="scientific">Pieris brassicae</name>
    <name type="common">White butterfly</name>
    <name type="synonym">Large white butterfly</name>
    <dbReference type="NCBI Taxonomy" id="7116"/>
    <lineage>
        <taxon>Eukaryota</taxon>
        <taxon>Metazoa</taxon>
        <taxon>Ecdysozoa</taxon>
        <taxon>Arthropoda</taxon>
        <taxon>Hexapoda</taxon>
        <taxon>Insecta</taxon>
        <taxon>Pterygota</taxon>
        <taxon>Neoptera</taxon>
        <taxon>Endopterygota</taxon>
        <taxon>Lepidoptera</taxon>
        <taxon>Glossata</taxon>
        <taxon>Ditrysia</taxon>
        <taxon>Papilionoidea</taxon>
        <taxon>Pieridae</taxon>
        <taxon>Pierinae</taxon>
        <taxon>Pieris</taxon>
    </lineage>
</organism>
<comment type="caution">
    <text evidence="2">The sequence shown here is derived from an EMBL/GenBank/DDBJ whole genome shotgun (WGS) entry which is preliminary data.</text>
</comment>
<protein>
    <submittedName>
        <fullName evidence="2">Uncharacterized protein</fullName>
    </submittedName>
</protein>
<feature type="region of interest" description="Disordered" evidence="1">
    <location>
        <begin position="91"/>
        <end position="125"/>
    </location>
</feature>
<dbReference type="Proteomes" id="UP001152562">
    <property type="component" value="Unassembled WGS sequence"/>
</dbReference>
<keyword evidence="3" id="KW-1185">Reference proteome</keyword>
<sequence length="125" mass="14385">MELSRRLRALVYFYLQSRCLAPTLYSHAKMRYRGHWSPSLSGWTTEGQHQNQQKPGDLLPVGQETTATVALWNGDPVGHGGYVPRYITRQRSALQRARATRPLEPITRPRPDTHSLRTPRRSTYT</sequence>
<evidence type="ECO:0000313" key="2">
    <source>
        <dbReference type="EMBL" id="CAH4032824.1"/>
    </source>
</evidence>
<name>A0A9P0TPA0_PIEBR</name>